<dbReference type="Gene3D" id="3.20.20.30">
    <property type="entry name" value="Luciferase-like domain"/>
    <property type="match status" value="1"/>
</dbReference>
<evidence type="ECO:0000313" key="4">
    <source>
        <dbReference type="EMBL" id="UOQ59582.1"/>
    </source>
</evidence>
<dbReference type="Pfam" id="PF00296">
    <property type="entry name" value="Bac_luciferase"/>
    <property type="match status" value="1"/>
</dbReference>
<dbReference type="PANTHER" id="PTHR30137:SF8">
    <property type="entry name" value="BLR5498 PROTEIN"/>
    <property type="match status" value="1"/>
</dbReference>
<evidence type="ECO:0000259" key="3">
    <source>
        <dbReference type="Pfam" id="PF00296"/>
    </source>
</evidence>
<proteinExistence type="predicted"/>
<dbReference type="SUPFAM" id="SSF51679">
    <property type="entry name" value="Bacterial luciferase-like"/>
    <property type="match status" value="1"/>
</dbReference>
<evidence type="ECO:0000256" key="1">
    <source>
        <dbReference type="ARBA" id="ARBA00023002"/>
    </source>
</evidence>
<name>A0ABY4FTG7_9MICO</name>
<keyword evidence="2" id="KW-0503">Monooxygenase</keyword>
<evidence type="ECO:0000256" key="2">
    <source>
        <dbReference type="ARBA" id="ARBA00023033"/>
    </source>
</evidence>
<evidence type="ECO:0000313" key="5">
    <source>
        <dbReference type="Proteomes" id="UP000831775"/>
    </source>
</evidence>
<dbReference type="InterPro" id="IPR011251">
    <property type="entry name" value="Luciferase-like_dom"/>
</dbReference>
<sequence length="350" mass="39455">MEFAIMLDLGRRSPDISFEENLRQITEMVRVAEEVGFSAVFVGEHHGHEMTIAPAPFTLLTHLASVTERVRLGTAVLCAPYWHPIRLAGEAALFDHLSGGRLELGIGRGAYPYEFARMANGIPPEIAREQLAELLPALHGLWKGDYAHDGTLWKFPQTTTTPRPRTADGPPLWVSARHPDVFDIAIRNRANIMVAPLSLGIEEVESLRVRLNEAVERADADYTPRMMVLRDTYVAEDEAGIEAAIDGVLYGDGYFTNLFRTDGDVEDGWVKWVDPESIDEQADRFKRDEIRRNQMFDTAEQLRARLAEYERLGTDTYLYNATWGLSFDVEVESIRRFGREVIATYEGAAP</sequence>
<gene>
    <name evidence="4" type="ORF">MUN76_11030</name>
</gene>
<feature type="domain" description="Luciferase-like" evidence="3">
    <location>
        <begin position="1"/>
        <end position="315"/>
    </location>
</feature>
<dbReference type="InterPro" id="IPR036661">
    <property type="entry name" value="Luciferase-like_sf"/>
</dbReference>
<dbReference type="InterPro" id="IPR050766">
    <property type="entry name" value="Bact_Lucif_Oxidored"/>
</dbReference>
<keyword evidence="5" id="KW-1185">Reference proteome</keyword>
<keyword evidence="1" id="KW-0560">Oxidoreductase</keyword>
<accession>A0ABY4FTG7</accession>
<dbReference type="PANTHER" id="PTHR30137">
    <property type="entry name" value="LUCIFERASE-LIKE MONOOXYGENASE"/>
    <property type="match status" value="1"/>
</dbReference>
<organism evidence="4 5">
    <name type="scientific">Leucobacter rhizosphaerae</name>
    <dbReference type="NCBI Taxonomy" id="2932245"/>
    <lineage>
        <taxon>Bacteria</taxon>
        <taxon>Bacillati</taxon>
        <taxon>Actinomycetota</taxon>
        <taxon>Actinomycetes</taxon>
        <taxon>Micrococcales</taxon>
        <taxon>Microbacteriaceae</taxon>
        <taxon>Leucobacter</taxon>
    </lineage>
</organism>
<dbReference type="RefSeq" id="WP_244684650.1">
    <property type="nucleotide sequence ID" value="NZ_CP095043.1"/>
</dbReference>
<protein>
    <submittedName>
        <fullName evidence="4">LLM class flavin-dependent oxidoreductase</fullName>
    </submittedName>
</protein>
<reference evidence="4 5" key="1">
    <citation type="submission" date="2022-04" db="EMBL/GenBank/DDBJ databases">
        <title>Leucobacter sp. isolated from rhizosphere of onion.</title>
        <authorList>
            <person name="Won M."/>
            <person name="Lee C.-M."/>
            <person name="Woen H.-Y."/>
            <person name="Kwon S.-W."/>
        </authorList>
    </citation>
    <scope>NUCLEOTIDE SEQUENCE [LARGE SCALE GENOMIC DNA]</scope>
    <source>
        <strain evidence="4 5">H25R-14</strain>
    </source>
</reference>
<dbReference type="EMBL" id="CP095043">
    <property type="protein sequence ID" value="UOQ59582.1"/>
    <property type="molecule type" value="Genomic_DNA"/>
</dbReference>
<dbReference type="Proteomes" id="UP000831775">
    <property type="component" value="Chromosome"/>
</dbReference>